<accession>A0A8D8W0J1</accession>
<proteinExistence type="predicted"/>
<feature type="transmembrane region" description="Helical" evidence="1">
    <location>
        <begin position="67"/>
        <end position="89"/>
    </location>
</feature>
<organism evidence="2">
    <name type="scientific">Cacopsylla melanoneura</name>
    <dbReference type="NCBI Taxonomy" id="428564"/>
    <lineage>
        <taxon>Eukaryota</taxon>
        <taxon>Metazoa</taxon>
        <taxon>Ecdysozoa</taxon>
        <taxon>Arthropoda</taxon>
        <taxon>Hexapoda</taxon>
        <taxon>Insecta</taxon>
        <taxon>Pterygota</taxon>
        <taxon>Neoptera</taxon>
        <taxon>Paraneoptera</taxon>
        <taxon>Hemiptera</taxon>
        <taxon>Sternorrhyncha</taxon>
        <taxon>Psylloidea</taxon>
        <taxon>Psyllidae</taxon>
        <taxon>Psyllinae</taxon>
        <taxon>Cacopsylla</taxon>
    </lineage>
</organism>
<sequence length="107" mass="12112">MRSVCPGVLKFLGDPLGPKPELPTKFHQNRMGTVGEKAVSRICGQTDRRPDRPTDTKPKMFRSETRFGEVFLFIKLNGAVLSNVVFLFLSPSHCNCIYFLFLYDAIT</sequence>
<dbReference type="EMBL" id="HBUF01112015">
    <property type="protein sequence ID" value="CAG6640448.1"/>
    <property type="molecule type" value="Transcribed_RNA"/>
</dbReference>
<dbReference type="EMBL" id="HBUF01112013">
    <property type="protein sequence ID" value="CAG6640445.1"/>
    <property type="molecule type" value="Transcribed_RNA"/>
</dbReference>
<reference evidence="2" key="1">
    <citation type="submission" date="2021-05" db="EMBL/GenBank/DDBJ databases">
        <authorList>
            <person name="Alioto T."/>
            <person name="Alioto T."/>
            <person name="Gomez Garrido J."/>
        </authorList>
    </citation>
    <scope>NUCLEOTIDE SEQUENCE</scope>
</reference>
<evidence type="ECO:0000256" key="1">
    <source>
        <dbReference type="SAM" id="Phobius"/>
    </source>
</evidence>
<keyword evidence="1" id="KW-0472">Membrane</keyword>
<protein>
    <submittedName>
        <fullName evidence="2">Uncharacterized protein</fullName>
    </submittedName>
</protein>
<keyword evidence="1" id="KW-1133">Transmembrane helix</keyword>
<keyword evidence="1" id="KW-0812">Transmembrane</keyword>
<dbReference type="AlphaFoldDB" id="A0A8D8W0J1"/>
<evidence type="ECO:0000313" key="2">
    <source>
        <dbReference type="EMBL" id="CAG6640445.1"/>
    </source>
</evidence>
<name>A0A8D8W0J1_9HEMI</name>